<feature type="domain" description="Alpha-macroglobulin-like TED" evidence="1">
    <location>
        <begin position="86"/>
        <end position="294"/>
    </location>
</feature>
<sequence>MDPLTNSSIREVQAFSFYFQMEPEGAPVEVNIAIRLDPTNQLRRGKWHICTPEYCDSIDPDQKVQITTINLILPEEFVPGTESCTITALGDQFGPIVETAINNPDQLLENPRGSAEQNMMFLAPTLYTMRYLKIKGKLLLKLKRKAFLYTSWIWEINSFRKDDGSYAAFIERPPSTWLTAFVAKVFCQANEIVHIDEHVMCSAVKWLVDNQQPDGSFIENSPVYHVDMMGGVLGKTPLTAFTLISLEGCKCNIESLHLSRKRALAYLEEHLGDVYEPLAVAIMAYALSLSDSVLRQAAYDNMISIAKYNPGKSEKLTKSKSSLTKR</sequence>
<dbReference type="Proteomes" id="UP001054945">
    <property type="component" value="Unassembled WGS sequence"/>
</dbReference>
<dbReference type="PANTHER" id="PTHR11412:SF166">
    <property type="entry name" value="NTR DOMAIN-CONTAINING PROTEIN"/>
    <property type="match status" value="1"/>
</dbReference>
<evidence type="ECO:0000313" key="3">
    <source>
        <dbReference type="Proteomes" id="UP001054945"/>
    </source>
</evidence>
<dbReference type="Gene3D" id="1.50.10.20">
    <property type="match status" value="1"/>
</dbReference>
<accession>A0AAV4NRQ0</accession>
<gene>
    <name evidence="2" type="primary">C3</name>
    <name evidence="2" type="ORF">CEXT_541671</name>
</gene>
<dbReference type="SUPFAM" id="SSF48239">
    <property type="entry name" value="Terpenoid cyclases/Protein prenyltransferases"/>
    <property type="match status" value="1"/>
</dbReference>
<dbReference type="EMBL" id="BPLR01003601">
    <property type="protein sequence ID" value="GIX86586.1"/>
    <property type="molecule type" value="Genomic_DNA"/>
</dbReference>
<organism evidence="2 3">
    <name type="scientific">Caerostris extrusa</name>
    <name type="common">Bark spider</name>
    <name type="synonym">Caerostris bankana</name>
    <dbReference type="NCBI Taxonomy" id="172846"/>
    <lineage>
        <taxon>Eukaryota</taxon>
        <taxon>Metazoa</taxon>
        <taxon>Ecdysozoa</taxon>
        <taxon>Arthropoda</taxon>
        <taxon>Chelicerata</taxon>
        <taxon>Arachnida</taxon>
        <taxon>Araneae</taxon>
        <taxon>Araneomorphae</taxon>
        <taxon>Entelegynae</taxon>
        <taxon>Araneoidea</taxon>
        <taxon>Araneidae</taxon>
        <taxon>Caerostris</taxon>
    </lineage>
</organism>
<dbReference type="Pfam" id="PF07678">
    <property type="entry name" value="TED_complement"/>
    <property type="match status" value="1"/>
</dbReference>
<evidence type="ECO:0000259" key="1">
    <source>
        <dbReference type="Pfam" id="PF07678"/>
    </source>
</evidence>
<dbReference type="InterPro" id="IPR011626">
    <property type="entry name" value="Alpha-macroglobulin_TED"/>
</dbReference>
<keyword evidence="3" id="KW-1185">Reference proteome</keyword>
<dbReference type="PANTHER" id="PTHR11412">
    <property type="entry name" value="MACROGLOBULIN / COMPLEMENT"/>
    <property type="match status" value="1"/>
</dbReference>
<evidence type="ECO:0000313" key="2">
    <source>
        <dbReference type="EMBL" id="GIX86586.1"/>
    </source>
</evidence>
<reference evidence="2 3" key="1">
    <citation type="submission" date="2021-06" db="EMBL/GenBank/DDBJ databases">
        <title>Caerostris extrusa draft genome.</title>
        <authorList>
            <person name="Kono N."/>
            <person name="Arakawa K."/>
        </authorList>
    </citation>
    <scope>NUCLEOTIDE SEQUENCE [LARGE SCALE GENOMIC DNA]</scope>
</reference>
<dbReference type="GO" id="GO:0005615">
    <property type="term" value="C:extracellular space"/>
    <property type="evidence" value="ECO:0007669"/>
    <property type="project" value="InterPro"/>
</dbReference>
<name>A0AAV4NRQ0_CAEEX</name>
<dbReference type="InterPro" id="IPR050473">
    <property type="entry name" value="A2M/Complement_sys"/>
</dbReference>
<proteinExistence type="predicted"/>
<comment type="caution">
    <text evidence="2">The sequence shown here is derived from an EMBL/GenBank/DDBJ whole genome shotgun (WGS) entry which is preliminary data.</text>
</comment>
<dbReference type="InterPro" id="IPR047565">
    <property type="entry name" value="Alpha-macroglob_thiol-ester_cl"/>
</dbReference>
<dbReference type="SMART" id="SM01419">
    <property type="entry name" value="Thiol-ester_cl"/>
    <property type="match status" value="1"/>
</dbReference>
<dbReference type="AlphaFoldDB" id="A0AAV4NRQ0"/>
<protein>
    <submittedName>
        <fullName evidence="2">Complement C3</fullName>
    </submittedName>
</protein>
<dbReference type="InterPro" id="IPR008930">
    <property type="entry name" value="Terpenoid_cyclase/PrenylTrfase"/>
</dbReference>